<dbReference type="AlphaFoldDB" id="A0A5C6DCW8"/>
<feature type="compositionally biased region" description="Polar residues" evidence="1">
    <location>
        <begin position="498"/>
        <end position="507"/>
    </location>
</feature>
<proteinExistence type="predicted"/>
<feature type="region of interest" description="Disordered" evidence="1">
    <location>
        <begin position="475"/>
        <end position="507"/>
    </location>
</feature>
<organism evidence="3 4">
    <name type="scientific">Novipirellula artificiosorum</name>
    <dbReference type="NCBI Taxonomy" id="2528016"/>
    <lineage>
        <taxon>Bacteria</taxon>
        <taxon>Pseudomonadati</taxon>
        <taxon>Planctomycetota</taxon>
        <taxon>Planctomycetia</taxon>
        <taxon>Pirellulales</taxon>
        <taxon>Pirellulaceae</taxon>
        <taxon>Novipirellula</taxon>
    </lineage>
</organism>
<keyword evidence="4" id="KW-1185">Reference proteome</keyword>
<keyword evidence="2" id="KW-0812">Transmembrane</keyword>
<sequence>MSQIDHPLTVPCDAAVKSARQSRRDLLLLGSALLAGGIAPIGLTYAEELSPQSLAVDPSRVLFRVRIEIDGEGNVNVPTNPLVSRKSDRSLPLKSDVVFDYEERLRRADATDVDSVPIAAERFFHEANSDSEVNRSKIQAALRPSVCQSIVRRDTLPEITYSSESYFTHEELDLLRMPVSSIAVDRLLPTDPVVKGDQYVVESESLRALFGLSAVDASEVKGEIVALSTKEARVQLRGNLDGSVDGVPTKLRIVGKLTFDRTMGVTTWLAMAIHETRDISKAEPGFDVASTIKMIRKPLDKPFGLQAQPEPLDIRSGIPEERLYVELQSDTIGMSTLMDRRWRMMSDKAGLTMMRMIENDRSIAQCDFRRLSRLAGDKQWTMNAFQQDVRKTLGEQWREFVVANERVTETGLVVMTLVARGAVEEVPIEWVIQHYSDDSGRRVLATFTMEGDAADSFAGSDDQLASTLRMIHQPSAAQELPDLAEQESSKPEDRLSDESIQSASDRR</sequence>
<dbReference type="EMBL" id="SJPV01000009">
    <property type="protein sequence ID" value="TWU33714.1"/>
    <property type="molecule type" value="Genomic_DNA"/>
</dbReference>
<name>A0A5C6DCW8_9BACT</name>
<keyword evidence="2" id="KW-0472">Membrane</keyword>
<comment type="caution">
    <text evidence="3">The sequence shown here is derived from an EMBL/GenBank/DDBJ whole genome shotgun (WGS) entry which is preliminary data.</text>
</comment>
<reference evidence="3 4" key="1">
    <citation type="submission" date="2019-02" db="EMBL/GenBank/DDBJ databases">
        <title>Deep-cultivation of Planctomycetes and their phenomic and genomic characterization uncovers novel biology.</title>
        <authorList>
            <person name="Wiegand S."/>
            <person name="Jogler M."/>
            <person name="Boedeker C."/>
            <person name="Pinto D."/>
            <person name="Vollmers J."/>
            <person name="Rivas-Marin E."/>
            <person name="Kohn T."/>
            <person name="Peeters S.H."/>
            <person name="Heuer A."/>
            <person name="Rast P."/>
            <person name="Oberbeckmann S."/>
            <person name="Bunk B."/>
            <person name="Jeske O."/>
            <person name="Meyerdierks A."/>
            <person name="Storesund J.E."/>
            <person name="Kallscheuer N."/>
            <person name="Luecker S."/>
            <person name="Lage O.M."/>
            <person name="Pohl T."/>
            <person name="Merkel B.J."/>
            <person name="Hornburger P."/>
            <person name="Mueller R.-W."/>
            <person name="Bruemmer F."/>
            <person name="Labrenz M."/>
            <person name="Spormann A.M."/>
            <person name="Op Den Camp H."/>
            <person name="Overmann J."/>
            <person name="Amann R."/>
            <person name="Jetten M.S.M."/>
            <person name="Mascher T."/>
            <person name="Medema M.H."/>
            <person name="Devos D.P."/>
            <person name="Kaster A.-K."/>
            <person name="Ovreas L."/>
            <person name="Rohde M."/>
            <person name="Galperin M.Y."/>
            <person name="Jogler C."/>
        </authorList>
    </citation>
    <scope>NUCLEOTIDE SEQUENCE [LARGE SCALE GENOMIC DNA]</scope>
    <source>
        <strain evidence="3 4">Poly41</strain>
    </source>
</reference>
<evidence type="ECO:0000313" key="4">
    <source>
        <dbReference type="Proteomes" id="UP000319143"/>
    </source>
</evidence>
<keyword evidence="2" id="KW-1133">Transmembrane helix</keyword>
<accession>A0A5C6DCW8</accession>
<evidence type="ECO:0000313" key="3">
    <source>
        <dbReference type="EMBL" id="TWU33714.1"/>
    </source>
</evidence>
<protein>
    <submittedName>
        <fullName evidence="3">Uncharacterized protein</fullName>
    </submittedName>
</protein>
<evidence type="ECO:0000256" key="1">
    <source>
        <dbReference type="SAM" id="MobiDB-lite"/>
    </source>
</evidence>
<gene>
    <name evidence="3" type="ORF">Poly41_47100</name>
</gene>
<feature type="compositionally biased region" description="Basic and acidic residues" evidence="1">
    <location>
        <begin position="487"/>
        <end position="497"/>
    </location>
</feature>
<evidence type="ECO:0000256" key="2">
    <source>
        <dbReference type="SAM" id="Phobius"/>
    </source>
</evidence>
<feature type="transmembrane region" description="Helical" evidence="2">
    <location>
        <begin position="26"/>
        <end position="46"/>
    </location>
</feature>
<dbReference type="Proteomes" id="UP000319143">
    <property type="component" value="Unassembled WGS sequence"/>
</dbReference>